<protein>
    <submittedName>
        <fullName evidence="5">AraC-like DNA-binding protein</fullName>
    </submittedName>
</protein>
<gene>
    <name evidence="5" type="ORF">J2S72_000672</name>
</gene>
<dbReference type="InterPro" id="IPR037923">
    <property type="entry name" value="HTH-like"/>
</dbReference>
<keyword evidence="2" id="KW-0238">DNA-binding</keyword>
<dbReference type="SMART" id="SM00342">
    <property type="entry name" value="HTH_ARAC"/>
    <property type="match status" value="2"/>
</dbReference>
<dbReference type="InterPro" id="IPR018060">
    <property type="entry name" value="HTH_AraC"/>
</dbReference>
<name>A0ABU0AXD9_9FIRM</name>
<feature type="domain" description="HTH araC/xylS-type" evidence="4">
    <location>
        <begin position="194"/>
        <end position="292"/>
    </location>
</feature>
<evidence type="ECO:0000313" key="5">
    <source>
        <dbReference type="EMBL" id="MDQ0274655.1"/>
    </source>
</evidence>
<dbReference type="SUPFAM" id="SSF46689">
    <property type="entry name" value="Homeodomain-like"/>
    <property type="match status" value="2"/>
</dbReference>
<dbReference type="InterPro" id="IPR009057">
    <property type="entry name" value="Homeodomain-like_sf"/>
</dbReference>
<dbReference type="Gene3D" id="1.10.10.60">
    <property type="entry name" value="Homeodomain-like"/>
    <property type="match status" value="2"/>
</dbReference>
<dbReference type="PROSITE" id="PS01124">
    <property type="entry name" value="HTH_ARAC_FAMILY_2"/>
    <property type="match status" value="2"/>
</dbReference>
<evidence type="ECO:0000256" key="3">
    <source>
        <dbReference type="ARBA" id="ARBA00023163"/>
    </source>
</evidence>
<keyword evidence="1" id="KW-0805">Transcription regulation</keyword>
<keyword evidence="6" id="KW-1185">Reference proteome</keyword>
<dbReference type="SUPFAM" id="SSF51215">
    <property type="entry name" value="Regulatory protein AraC"/>
    <property type="match status" value="1"/>
</dbReference>
<dbReference type="EMBL" id="JAUSTN010000003">
    <property type="protein sequence ID" value="MDQ0274655.1"/>
    <property type="molecule type" value="Genomic_DNA"/>
</dbReference>
<dbReference type="Proteomes" id="UP001236559">
    <property type="component" value="Unassembled WGS sequence"/>
</dbReference>
<proteinExistence type="predicted"/>
<accession>A0ABU0AXD9</accession>
<dbReference type="PANTHER" id="PTHR43280">
    <property type="entry name" value="ARAC-FAMILY TRANSCRIPTIONAL REGULATOR"/>
    <property type="match status" value="1"/>
</dbReference>
<feature type="domain" description="HTH araC/xylS-type" evidence="4">
    <location>
        <begin position="309"/>
        <end position="407"/>
    </location>
</feature>
<keyword evidence="3" id="KW-0804">Transcription</keyword>
<reference evidence="5 6" key="1">
    <citation type="submission" date="2023-07" db="EMBL/GenBank/DDBJ databases">
        <title>Genomic Encyclopedia of Type Strains, Phase IV (KMG-IV): sequencing the most valuable type-strain genomes for metagenomic binning, comparative biology and taxonomic classification.</title>
        <authorList>
            <person name="Goeker M."/>
        </authorList>
    </citation>
    <scope>NUCLEOTIDE SEQUENCE [LARGE SCALE GENOMIC DNA]</scope>
    <source>
        <strain evidence="5 6">DSM 22616</strain>
    </source>
</reference>
<dbReference type="Pfam" id="PF12833">
    <property type="entry name" value="HTH_18"/>
    <property type="match status" value="2"/>
</dbReference>
<dbReference type="PROSITE" id="PS00041">
    <property type="entry name" value="HTH_ARAC_FAMILY_1"/>
    <property type="match status" value="1"/>
</dbReference>
<evidence type="ECO:0000256" key="2">
    <source>
        <dbReference type="ARBA" id="ARBA00023125"/>
    </source>
</evidence>
<dbReference type="PANTHER" id="PTHR43280:SF2">
    <property type="entry name" value="HTH-TYPE TRANSCRIPTIONAL REGULATOR EXSA"/>
    <property type="match status" value="1"/>
</dbReference>
<dbReference type="RefSeq" id="WP_307494978.1">
    <property type="nucleotide sequence ID" value="NZ_JAUSTN010000003.1"/>
</dbReference>
<organism evidence="5 6">
    <name type="scientific">Peptoniphilus koenoeneniae</name>
    <dbReference type="NCBI Taxonomy" id="507751"/>
    <lineage>
        <taxon>Bacteria</taxon>
        <taxon>Bacillati</taxon>
        <taxon>Bacillota</taxon>
        <taxon>Tissierellia</taxon>
        <taxon>Tissierellales</taxon>
        <taxon>Peptoniphilaceae</taxon>
        <taxon>Peptoniphilus</taxon>
    </lineage>
</organism>
<sequence>MNSSNYIEIQGTYSTTLREGQIASFDLETDLNSTRPLLHKQSRFLYITDGKGKILIQNQVHIMEPGVVITLLPWQISEIIEVSEPISYYLLIYSFDLINNVIKRIFNIDNEEFNMVDLLYKNNSIFLNESDSRKFKRIFEDIRDEVGMRSVDINTNKMDFSGIYVVSKLTELIVEYLRHTKKEYKNENTPLPSEEIFQYMYLNSQKKISLKEMSRIFLMSESSISRYIYSMTGLGFYDLLNEMKYAKAIFFLLYTDMNLEEIAEILNYTDAAHFSKTFNNRNGMGSKKFRETYQNINKITHIKHDENTGQMIDYIYKNYYKNLNINLVSKKFDMTITSINDSLRYLVELNFSNFLNRIRINKAASLLLNTDKTITDIALEVGYNSTKTFNRNFLKFMKINPGEFRALVTEQNDKEKSF</sequence>
<evidence type="ECO:0000313" key="6">
    <source>
        <dbReference type="Proteomes" id="UP001236559"/>
    </source>
</evidence>
<evidence type="ECO:0000256" key="1">
    <source>
        <dbReference type="ARBA" id="ARBA00023015"/>
    </source>
</evidence>
<dbReference type="InterPro" id="IPR018062">
    <property type="entry name" value="HTH_AraC-typ_CS"/>
</dbReference>
<evidence type="ECO:0000259" key="4">
    <source>
        <dbReference type="PROSITE" id="PS01124"/>
    </source>
</evidence>
<comment type="caution">
    <text evidence="5">The sequence shown here is derived from an EMBL/GenBank/DDBJ whole genome shotgun (WGS) entry which is preliminary data.</text>
</comment>